<reference evidence="1 2" key="2">
    <citation type="journal article" date="2022" name="Mol. Ecol. Resour.">
        <title>The genomes of chicory, endive, great burdock and yacon provide insights into Asteraceae paleo-polyploidization history and plant inulin production.</title>
        <authorList>
            <person name="Fan W."/>
            <person name="Wang S."/>
            <person name="Wang H."/>
            <person name="Wang A."/>
            <person name="Jiang F."/>
            <person name="Liu H."/>
            <person name="Zhao H."/>
            <person name="Xu D."/>
            <person name="Zhang Y."/>
        </authorList>
    </citation>
    <scope>NUCLEOTIDE SEQUENCE [LARGE SCALE GENOMIC DNA]</scope>
    <source>
        <strain evidence="2">cv. Punajuju</strain>
        <tissue evidence="1">Leaves</tissue>
    </source>
</reference>
<keyword evidence="2" id="KW-1185">Reference proteome</keyword>
<name>A0ACB9GAN0_CICIN</name>
<gene>
    <name evidence="1" type="ORF">L2E82_09982</name>
</gene>
<proteinExistence type="predicted"/>
<sequence length="192" mass="21520">MKLYEKFMNLFDKPETSKSAETNAKDNQGNELFKIINAVVNESVNILNEPSTNLTPTSVDTLPTVLASIPTFTYEASDSSANSSGPHGENEYENNGNETQSDAQSETEEIFAELIPEYDPNYPPMLKWMRDHPQSQIIGETSTSVLTRAQQKAKQTALFSKVEFCMLNSFIFKIEPKMVNVALDHADWVQAM</sequence>
<evidence type="ECO:0000313" key="1">
    <source>
        <dbReference type="EMBL" id="KAI3780095.1"/>
    </source>
</evidence>
<organism evidence="1 2">
    <name type="scientific">Cichorium intybus</name>
    <name type="common">Chicory</name>
    <dbReference type="NCBI Taxonomy" id="13427"/>
    <lineage>
        <taxon>Eukaryota</taxon>
        <taxon>Viridiplantae</taxon>
        <taxon>Streptophyta</taxon>
        <taxon>Embryophyta</taxon>
        <taxon>Tracheophyta</taxon>
        <taxon>Spermatophyta</taxon>
        <taxon>Magnoliopsida</taxon>
        <taxon>eudicotyledons</taxon>
        <taxon>Gunneridae</taxon>
        <taxon>Pentapetalae</taxon>
        <taxon>asterids</taxon>
        <taxon>campanulids</taxon>
        <taxon>Asterales</taxon>
        <taxon>Asteraceae</taxon>
        <taxon>Cichorioideae</taxon>
        <taxon>Cichorieae</taxon>
        <taxon>Cichoriinae</taxon>
        <taxon>Cichorium</taxon>
    </lineage>
</organism>
<evidence type="ECO:0000313" key="2">
    <source>
        <dbReference type="Proteomes" id="UP001055811"/>
    </source>
</evidence>
<protein>
    <submittedName>
        <fullName evidence="1">Uncharacterized protein</fullName>
    </submittedName>
</protein>
<comment type="caution">
    <text evidence="1">The sequence shown here is derived from an EMBL/GenBank/DDBJ whole genome shotgun (WGS) entry which is preliminary data.</text>
</comment>
<dbReference type="EMBL" id="CM042010">
    <property type="protein sequence ID" value="KAI3780095.1"/>
    <property type="molecule type" value="Genomic_DNA"/>
</dbReference>
<dbReference type="Proteomes" id="UP001055811">
    <property type="component" value="Linkage Group LG02"/>
</dbReference>
<accession>A0ACB9GAN0</accession>
<reference evidence="2" key="1">
    <citation type="journal article" date="2022" name="Mol. Ecol. Resour.">
        <title>The genomes of chicory, endive, great burdock and yacon provide insights into Asteraceae palaeo-polyploidization history and plant inulin production.</title>
        <authorList>
            <person name="Fan W."/>
            <person name="Wang S."/>
            <person name="Wang H."/>
            <person name="Wang A."/>
            <person name="Jiang F."/>
            <person name="Liu H."/>
            <person name="Zhao H."/>
            <person name="Xu D."/>
            <person name="Zhang Y."/>
        </authorList>
    </citation>
    <scope>NUCLEOTIDE SEQUENCE [LARGE SCALE GENOMIC DNA]</scope>
    <source>
        <strain evidence="2">cv. Punajuju</strain>
    </source>
</reference>